<reference evidence="2" key="1">
    <citation type="submission" date="2018-02" db="EMBL/GenBank/DDBJ databases">
        <title>Rhizophora mucronata_Transcriptome.</title>
        <authorList>
            <person name="Meera S.P."/>
            <person name="Sreeshan A."/>
            <person name="Augustine A."/>
        </authorList>
    </citation>
    <scope>NUCLEOTIDE SEQUENCE</scope>
    <source>
        <tissue evidence="2">Leaf</tissue>
    </source>
</reference>
<proteinExistence type="predicted"/>
<name>A0A2P2JQ55_RHIMU</name>
<dbReference type="EMBL" id="GGEC01015124">
    <property type="protein sequence ID" value="MBW95607.1"/>
    <property type="molecule type" value="Transcribed_RNA"/>
</dbReference>
<evidence type="ECO:0000256" key="1">
    <source>
        <dbReference type="SAM" id="SignalP"/>
    </source>
</evidence>
<protein>
    <submittedName>
        <fullName evidence="2">Uncharacterized protein</fullName>
    </submittedName>
</protein>
<sequence>MRCMATLLCTFLPSLTFLPPILPIFPRFLTFDALPFSTSQAHHTLQIQQKQSCIEHNWEDSQKACFN</sequence>
<feature type="signal peptide" evidence="1">
    <location>
        <begin position="1"/>
        <end position="16"/>
    </location>
</feature>
<accession>A0A2P2JQ55</accession>
<dbReference type="AlphaFoldDB" id="A0A2P2JQ55"/>
<feature type="chain" id="PRO_5015161791" evidence="1">
    <location>
        <begin position="17"/>
        <end position="67"/>
    </location>
</feature>
<organism evidence="2">
    <name type="scientific">Rhizophora mucronata</name>
    <name type="common">Asiatic mangrove</name>
    <dbReference type="NCBI Taxonomy" id="61149"/>
    <lineage>
        <taxon>Eukaryota</taxon>
        <taxon>Viridiplantae</taxon>
        <taxon>Streptophyta</taxon>
        <taxon>Embryophyta</taxon>
        <taxon>Tracheophyta</taxon>
        <taxon>Spermatophyta</taxon>
        <taxon>Magnoliopsida</taxon>
        <taxon>eudicotyledons</taxon>
        <taxon>Gunneridae</taxon>
        <taxon>Pentapetalae</taxon>
        <taxon>rosids</taxon>
        <taxon>fabids</taxon>
        <taxon>Malpighiales</taxon>
        <taxon>Rhizophoraceae</taxon>
        <taxon>Rhizophora</taxon>
    </lineage>
</organism>
<keyword evidence="1" id="KW-0732">Signal</keyword>
<evidence type="ECO:0000313" key="2">
    <source>
        <dbReference type="EMBL" id="MBW95607.1"/>
    </source>
</evidence>